<name>A0A1V2ERP4_9SPHN</name>
<dbReference type="EMBL" id="MPSB01000013">
    <property type="protein sequence ID" value="ONF95260.1"/>
    <property type="molecule type" value="Genomic_DNA"/>
</dbReference>
<feature type="domain" description="Outer membrane protein beta-barrel" evidence="5">
    <location>
        <begin position="26"/>
        <end position="232"/>
    </location>
</feature>
<evidence type="ECO:0000259" key="5">
    <source>
        <dbReference type="Pfam" id="PF13505"/>
    </source>
</evidence>
<dbReference type="InterPro" id="IPR051692">
    <property type="entry name" value="OMP-like"/>
</dbReference>
<comment type="caution">
    <text evidence="6">The sequence shown here is derived from an EMBL/GenBank/DDBJ whole genome shotgun (WGS) entry which is preliminary data.</text>
</comment>
<dbReference type="PANTHER" id="PTHR34001:SF3">
    <property type="entry name" value="BLL7405 PROTEIN"/>
    <property type="match status" value="1"/>
</dbReference>
<keyword evidence="3" id="KW-0472">Membrane</keyword>
<dbReference type="InterPro" id="IPR011250">
    <property type="entry name" value="OMP/PagP_B-barrel"/>
</dbReference>
<dbReference type="Gene3D" id="2.40.160.20">
    <property type="match status" value="1"/>
</dbReference>
<keyword evidence="7" id="KW-1185">Reference proteome</keyword>
<dbReference type="STRING" id="1915074.SPHI_25240"/>
<protein>
    <recommendedName>
        <fullName evidence="5">Outer membrane protein beta-barrel domain-containing protein</fullName>
    </recommendedName>
</protein>
<dbReference type="GO" id="GO:0016020">
    <property type="term" value="C:membrane"/>
    <property type="evidence" value="ECO:0007669"/>
    <property type="project" value="UniProtKB-SubCell"/>
</dbReference>
<accession>A0A1V2ERP4</accession>
<reference evidence="6 7" key="1">
    <citation type="submission" date="2016-11" db="EMBL/GenBank/DDBJ databases">
        <title>Genome sequence of Sphingomonas jeddahensis G39.</title>
        <authorList>
            <person name="Poehlein A."/>
            <person name="Wuebbeler J.H."/>
            <person name="Steinbuechel A."/>
            <person name="Daniel R."/>
        </authorList>
    </citation>
    <scope>NUCLEOTIDE SEQUENCE [LARGE SCALE GENOMIC DNA]</scope>
    <source>
        <strain evidence="6 7">G39</strain>
    </source>
</reference>
<comment type="similarity">
    <text evidence="4">Belongs to the Omp25/RopB family.</text>
</comment>
<dbReference type="Proteomes" id="UP000188729">
    <property type="component" value="Unassembled WGS sequence"/>
</dbReference>
<gene>
    <name evidence="6" type="ORF">SPHI_25240</name>
</gene>
<evidence type="ECO:0000256" key="4">
    <source>
        <dbReference type="ARBA" id="ARBA00038306"/>
    </source>
</evidence>
<evidence type="ECO:0000256" key="2">
    <source>
        <dbReference type="ARBA" id="ARBA00022729"/>
    </source>
</evidence>
<comment type="subcellular location">
    <subcellularLocation>
        <location evidence="1">Membrane</location>
    </subcellularLocation>
</comment>
<evidence type="ECO:0000313" key="6">
    <source>
        <dbReference type="EMBL" id="ONF95260.1"/>
    </source>
</evidence>
<dbReference type="SUPFAM" id="SSF56925">
    <property type="entry name" value="OMPA-like"/>
    <property type="match status" value="1"/>
</dbReference>
<dbReference type="InterPro" id="IPR027385">
    <property type="entry name" value="Beta-barrel_OMP"/>
</dbReference>
<sequence length="232" mass="24649">MIPADVVADTQMEFFMRKLILATLAATTAAVAVPAAAQDAGPFTGPRAGVVLGYDAMRPGDTQDSMIRGDQGSDGFLYGGDIGYDIAFNNLVVGLEGEITGSTGRVDNDPRDPSDFGYGRVKAGRDLYVGGRIGVIAAPRTLVYGKVGYTNARLDLTRNDTTTETGQNFNLDGFRLGAGVEQSLSPNTYAKLEYRYSNYGDARLNYPDGASTGTFGVDTDRHQVAVGAGFRF</sequence>
<evidence type="ECO:0000313" key="7">
    <source>
        <dbReference type="Proteomes" id="UP000188729"/>
    </source>
</evidence>
<organism evidence="6 7">
    <name type="scientific">Sphingomonas jeddahensis</name>
    <dbReference type="NCBI Taxonomy" id="1915074"/>
    <lineage>
        <taxon>Bacteria</taxon>
        <taxon>Pseudomonadati</taxon>
        <taxon>Pseudomonadota</taxon>
        <taxon>Alphaproteobacteria</taxon>
        <taxon>Sphingomonadales</taxon>
        <taxon>Sphingomonadaceae</taxon>
        <taxon>Sphingomonas</taxon>
    </lineage>
</organism>
<proteinExistence type="inferred from homology"/>
<evidence type="ECO:0000256" key="3">
    <source>
        <dbReference type="ARBA" id="ARBA00023136"/>
    </source>
</evidence>
<dbReference type="Pfam" id="PF13505">
    <property type="entry name" value="OMP_b-brl"/>
    <property type="match status" value="1"/>
</dbReference>
<dbReference type="AlphaFoldDB" id="A0A1V2ERP4"/>
<keyword evidence="2" id="KW-0732">Signal</keyword>
<dbReference type="PANTHER" id="PTHR34001">
    <property type="entry name" value="BLL7405 PROTEIN"/>
    <property type="match status" value="1"/>
</dbReference>
<evidence type="ECO:0000256" key="1">
    <source>
        <dbReference type="ARBA" id="ARBA00004370"/>
    </source>
</evidence>